<evidence type="ECO:0000256" key="1">
    <source>
        <dbReference type="SAM" id="MobiDB-lite"/>
    </source>
</evidence>
<feature type="region of interest" description="Disordered" evidence="1">
    <location>
        <begin position="1"/>
        <end position="21"/>
    </location>
</feature>
<dbReference type="Proteomes" id="UP000789342">
    <property type="component" value="Unassembled WGS sequence"/>
</dbReference>
<feature type="non-terminal residue" evidence="2">
    <location>
        <position position="1"/>
    </location>
</feature>
<reference evidence="2" key="1">
    <citation type="submission" date="2021-06" db="EMBL/GenBank/DDBJ databases">
        <authorList>
            <person name="Kallberg Y."/>
            <person name="Tangrot J."/>
            <person name="Rosling A."/>
        </authorList>
    </citation>
    <scope>NUCLEOTIDE SEQUENCE</scope>
    <source>
        <strain evidence="2">CL551</strain>
    </source>
</reference>
<name>A0A9N9JFL0_9GLOM</name>
<sequence length="228" mass="24322">LRLPTASGSQNGNENYNVPRERYTYNKYSDVNTGFRSTTPKNDLATPTSTVAPTFTPTSTVAPTFTPTSTVAPTSAVASTFTPTSSLAPTFPPNSALTPTFPPNSALTPTFPPTSALTPTFPPKSALTPTFPPASALSPTFPPTSVLSPTFAPAPSVLEFEPTSTIRNKYDDDYVKQEELSLMNVSEFLNDFDWKGSGNAAALEERLLNELAALEAANIHAIVESDDR</sequence>
<comment type="caution">
    <text evidence="2">The sequence shown here is derived from an EMBL/GenBank/DDBJ whole genome shotgun (WGS) entry which is preliminary data.</text>
</comment>
<feature type="compositionally biased region" description="Polar residues" evidence="1">
    <location>
        <begin position="1"/>
        <end position="16"/>
    </location>
</feature>
<accession>A0A9N9JFL0</accession>
<keyword evidence="3" id="KW-1185">Reference proteome</keyword>
<feature type="non-terminal residue" evidence="2">
    <location>
        <position position="228"/>
    </location>
</feature>
<dbReference type="OrthoDB" id="27109at2759"/>
<protein>
    <submittedName>
        <fullName evidence="2">8682_t:CDS:1</fullName>
    </submittedName>
</protein>
<evidence type="ECO:0000313" key="2">
    <source>
        <dbReference type="EMBL" id="CAG8778081.1"/>
    </source>
</evidence>
<gene>
    <name evidence="2" type="ORF">AMORRO_LOCUS17081</name>
</gene>
<dbReference type="AlphaFoldDB" id="A0A9N9JFL0"/>
<organism evidence="2 3">
    <name type="scientific">Acaulospora morrowiae</name>
    <dbReference type="NCBI Taxonomy" id="94023"/>
    <lineage>
        <taxon>Eukaryota</taxon>
        <taxon>Fungi</taxon>
        <taxon>Fungi incertae sedis</taxon>
        <taxon>Mucoromycota</taxon>
        <taxon>Glomeromycotina</taxon>
        <taxon>Glomeromycetes</taxon>
        <taxon>Diversisporales</taxon>
        <taxon>Acaulosporaceae</taxon>
        <taxon>Acaulospora</taxon>
    </lineage>
</organism>
<dbReference type="EMBL" id="CAJVPV010050627">
    <property type="protein sequence ID" value="CAG8778081.1"/>
    <property type="molecule type" value="Genomic_DNA"/>
</dbReference>
<evidence type="ECO:0000313" key="3">
    <source>
        <dbReference type="Proteomes" id="UP000789342"/>
    </source>
</evidence>
<proteinExistence type="predicted"/>